<sequence>RKMDALERAKQMLNKQPVYDAFTYNDEHFARECRYDKQMSNKASAFAKSNFDSADATLIEGDIVEFRATNTRISFWGIFLLEGSVPSIVHMPWTTKSQFEGKKAVIESMRTVQAAGIKRFQRNNQPILDQIDLGSARCSQNARSLADCRRFNFHTYDDESFARECRFGQPKSKKTMRHLVTPWLSVSELVPLLRDGDRIEFEPGRGSGGVFAKHWALYAG</sequence>
<dbReference type="Proteomes" id="UP001432027">
    <property type="component" value="Unassembled WGS sequence"/>
</dbReference>
<organism evidence="1 2">
    <name type="scientific">Pristionchus entomophagus</name>
    <dbReference type="NCBI Taxonomy" id="358040"/>
    <lineage>
        <taxon>Eukaryota</taxon>
        <taxon>Metazoa</taxon>
        <taxon>Ecdysozoa</taxon>
        <taxon>Nematoda</taxon>
        <taxon>Chromadorea</taxon>
        <taxon>Rhabditida</taxon>
        <taxon>Rhabditina</taxon>
        <taxon>Diplogasteromorpha</taxon>
        <taxon>Diplogasteroidea</taxon>
        <taxon>Neodiplogasteridae</taxon>
        <taxon>Pristionchus</taxon>
    </lineage>
</organism>
<dbReference type="PANTHER" id="PTHR13943">
    <property type="entry name" value="HRAS-LIKE SUPPRESSOR - RELATED"/>
    <property type="match status" value="1"/>
</dbReference>
<dbReference type="InterPro" id="IPR051496">
    <property type="entry name" value="H-rev107_PLA/AT"/>
</dbReference>
<feature type="non-terminal residue" evidence="1">
    <location>
        <position position="220"/>
    </location>
</feature>
<accession>A0AAV5UA14</accession>
<dbReference type="GO" id="GO:0016410">
    <property type="term" value="F:N-acyltransferase activity"/>
    <property type="evidence" value="ECO:0007669"/>
    <property type="project" value="TreeGrafter"/>
</dbReference>
<comment type="caution">
    <text evidence="1">The sequence shown here is derived from an EMBL/GenBank/DDBJ whole genome shotgun (WGS) entry which is preliminary data.</text>
</comment>
<evidence type="ECO:0008006" key="3">
    <source>
        <dbReference type="Google" id="ProtNLM"/>
    </source>
</evidence>
<dbReference type="GO" id="GO:0070292">
    <property type="term" value="P:N-acylphosphatidylethanolamine metabolic process"/>
    <property type="evidence" value="ECO:0007669"/>
    <property type="project" value="TreeGrafter"/>
</dbReference>
<protein>
    <recommendedName>
        <fullName evidence="3">LRAT domain-containing protein</fullName>
    </recommendedName>
</protein>
<keyword evidence="2" id="KW-1185">Reference proteome</keyword>
<evidence type="ECO:0000313" key="2">
    <source>
        <dbReference type="Proteomes" id="UP001432027"/>
    </source>
</evidence>
<gene>
    <name evidence="1" type="ORF">PENTCL1PPCAC_25566</name>
</gene>
<dbReference type="Gene3D" id="3.90.1720.10">
    <property type="entry name" value="endopeptidase domain like (from Nostoc punctiforme)"/>
    <property type="match status" value="2"/>
</dbReference>
<reference evidence="1" key="1">
    <citation type="submission" date="2023-10" db="EMBL/GenBank/DDBJ databases">
        <title>Genome assembly of Pristionchus species.</title>
        <authorList>
            <person name="Yoshida K."/>
            <person name="Sommer R.J."/>
        </authorList>
    </citation>
    <scope>NUCLEOTIDE SEQUENCE</scope>
    <source>
        <strain evidence="1">RS0144</strain>
    </source>
</reference>
<dbReference type="GO" id="GO:0004623">
    <property type="term" value="F:phospholipase A2 activity"/>
    <property type="evidence" value="ECO:0007669"/>
    <property type="project" value="TreeGrafter"/>
</dbReference>
<dbReference type="GO" id="GO:0005737">
    <property type="term" value="C:cytoplasm"/>
    <property type="evidence" value="ECO:0007669"/>
    <property type="project" value="TreeGrafter"/>
</dbReference>
<feature type="non-terminal residue" evidence="1">
    <location>
        <position position="1"/>
    </location>
</feature>
<dbReference type="GO" id="GO:0008970">
    <property type="term" value="F:phospholipase A1 activity"/>
    <property type="evidence" value="ECO:0007669"/>
    <property type="project" value="TreeGrafter"/>
</dbReference>
<proteinExistence type="predicted"/>
<evidence type="ECO:0000313" key="1">
    <source>
        <dbReference type="EMBL" id="GMT03392.1"/>
    </source>
</evidence>
<dbReference type="AlphaFoldDB" id="A0AAV5UA14"/>
<dbReference type="EMBL" id="BTSX01000006">
    <property type="protein sequence ID" value="GMT03392.1"/>
    <property type="molecule type" value="Genomic_DNA"/>
</dbReference>
<dbReference type="PANTHER" id="PTHR13943:SF77">
    <property type="entry name" value="LRAT DOMAIN-CONTAINING PROTEIN"/>
    <property type="match status" value="1"/>
</dbReference>
<name>A0AAV5UA14_9BILA</name>